<evidence type="ECO:0000256" key="3">
    <source>
        <dbReference type="ARBA" id="ARBA00022692"/>
    </source>
</evidence>
<keyword evidence="9" id="KW-0325">Glycoprotein</keyword>
<dbReference type="CDD" id="cd00112">
    <property type="entry name" value="LDLa"/>
    <property type="match status" value="4"/>
</dbReference>
<evidence type="ECO:0000259" key="13">
    <source>
        <dbReference type="PROSITE" id="PS50024"/>
    </source>
</evidence>
<feature type="disulfide bond" evidence="10">
    <location>
        <begin position="263"/>
        <end position="278"/>
    </location>
</feature>
<dbReference type="GO" id="GO:0016192">
    <property type="term" value="P:vesicle-mediated transport"/>
    <property type="evidence" value="ECO:0007669"/>
    <property type="project" value="UniProtKB-ARBA"/>
</dbReference>
<gene>
    <name evidence="14" type="ORF">BOKJ2_LOCUS4512</name>
</gene>
<sequence length="437" mass="49836">MGPPLLAALSAILALYRVTINLPDVPFSAELRRPHSDEFKSLAEQVSESARKVFKHEHNFYNVSVLQFRYNSVVGTSVIFDLTFTEQNPSVEKILIETVKKGHFGSLTVSADGFEVAEHQANSSRLTRHCADGSTPEFSLHGSTYCWSDAVCPTGFACVDAQCCHSSGQNQKRSVKHHCDEDEFRCKNGQCIDSNLECNRRYDCPDGSDELHCDYFVNHPHYQPTTTTYAPQELQSAQEARRECTDQEFQCSAGQCIHYDKICDGNDDCGDRADEATCDSDELNVKKGCGQHEYTCHNGDCIDVRRKCDRNYDCRDGSDETVCDYFNRVQQRPTTPPHVLEQQRREQEAERRRIHEEHLRRVEEARRERERLDAIQSNQVKSAEISFDEGCSDDEFTCSNGKCIDKRRKCNQIHDCSDGSDEEDCGRFTALFWILLE</sequence>
<feature type="disulfide bond" evidence="10">
    <location>
        <begin position="179"/>
        <end position="191"/>
    </location>
</feature>
<dbReference type="PRINTS" id="PR00261">
    <property type="entry name" value="LDLRECEPTOR"/>
</dbReference>
<dbReference type="EMBL" id="CAJFCW020000002">
    <property type="protein sequence ID" value="CAG9097354.1"/>
    <property type="molecule type" value="Genomic_DNA"/>
</dbReference>
<dbReference type="FunFam" id="4.10.400.10:FF:000034">
    <property type="entry name" value="Low-density lipoprotein receptor-related protein 2"/>
    <property type="match status" value="1"/>
</dbReference>
<feature type="disulfide bond" evidence="10">
    <location>
        <begin position="308"/>
        <end position="323"/>
    </location>
</feature>
<dbReference type="Gene3D" id="4.10.400.10">
    <property type="entry name" value="Low-density Lipoprotein Receptor"/>
    <property type="match status" value="4"/>
</dbReference>
<dbReference type="InterPro" id="IPR000082">
    <property type="entry name" value="SEA_dom"/>
</dbReference>
<keyword evidence="15" id="KW-1185">Reference proteome</keyword>
<accession>A0A811KBF7</accession>
<comment type="subcellular location">
    <subcellularLocation>
        <location evidence="2">Endomembrane system</location>
    </subcellularLocation>
    <subcellularLocation>
        <location evidence="1">Membrane</location>
        <topology evidence="1">Single-pass membrane protein</topology>
    </subcellularLocation>
</comment>
<feature type="disulfide bond" evidence="10">
    <location>
        <begin position="289"/>
        <end position="301"/>
    </location>
</feature>
<keyword evidence="4 12" id="KW-0732">Signal</keyword>
<keyword evidence="3" id="KW-0812">Transmembrane</keyword>
<dbReference type="Pfam" id="PF00057">
    <property type="entry name" value="Ldl_recept_a"/>
    <property type="match status" value="4"/>
</dbReference>
<feature type="signal peptide" evidence="12">
    <location>
        <begin position="1"/>
        <end position="21"/>
    </location>
</feature>
<feature type="disulfide bond" evidence="10">
    <location>
        <begin position="251"/>
        <end position="269"/>
    </location>
</feature>
<dbReference type="InterPro" id="IPR036055">
    <property type="entry name" value="LDL_receptor-like_sf"/>
</dbReference>
<feature type="disulfide bond" evidence="10">
    <location>
        <begin position="391"/>
        <end position="403"/>
    </location>
</feature>
<keyword evidence="8 10" id="KW-1015">Disulfide bond</keyword>
<keyword evidence="11" id="KW-0175">Coiled coil</keyword>
<evidence type="ECO:0000313" key="15">
    <source>
        <dbReference type="Proteomes" id="UP000614601"/>
    </source>
</evidence>
<keyword evidence="7" id="KW-0472">Membrane</keyword>
<dbReference type="InterPro" id="IPR050685">
    <property type="entry name" value="LDLR"/>
</dbReference>
<feature type="coiled-coil region" evidence="11">
    <location>
        <begin position="345"/>
        <end position="375"/>
    </location>
</feature>
<dbReference type="InterPro" id="IPR002172">
    <property type="entry name" value="LDrepeatLR_classA_rpt"/>
</dbReference>
<keyword evidence="6" id="KW-1133">Transmembrane helix</keyword>
<feature type="disulfide bond" evidence="10">
    <location>
        <begin position="398"/>
        <end position="416"/>
    </location>
</feature>
<feature type="disulfide bond" evidence="10">
    <location>
        <begin position="244"/>
        <end position="256"/>
    </location>
</feature>
<dbReference type="PROSITE" id="PS50068">
    <property type="entry name" value="LDLRA_2"/>
    <property type="match status" value="4"/>
</dbReference>
<dbReference type="PANTHER" id="PTHR24270">
    <property type="entry name" value="LOW-DENSITY LIPOPROTEIN RECEPTOR-RELATED"/>
    <property type="match status" value="1"/>
</dbReference>
<dbReference type="GO" id="GO:0005886">
    <property type="term" value="C:plasma membrane"/>
    <property type="evidence" value="ECO:0007669"/>
    <property type="project" value="TreeGrafter"/>
</dbReference>
<evidence type="ECO:0000256" key="8">
    <source>
        <dbReference type="ARBA" id="ARBA00023157"/>
    </source>
</evidence>
<comment type="caution">
    <text evidence="14">The sequence shown here is derived from an EMBL/GenBank/DDBJ whole genome shotgun (WGS) entry which is preliminary data.</text>
</comment>
<evidence type="ECO:0000256" key="1">
    <source>
        <dbReference type="ARBA" id="ARBA00004167"/>
    </source>
</evidence>
<evidence type="ECO:0000256" key="12">
    <source>
        <dbReference type="SAM" id="SignalP"/>
    </source>
</evidence>
<evidence type="ECO:0000313" key="14">
    <source>
        <dbReference type="EMBL" id="CAD5212711.1"/>
    </source>
</evidence>
<dbReference type="InterPro" id="IPR036364">
    <property type="entry name" value="SEA_dom_sf"/>
</dbReference>
<dbReference type="Proteomes" id="UP000614601">
    <property type="component" value="Unassembled WGS sequence"/>
</dbReference>
<proteinExistence type="predicted"/>
<dbReference type="Proteomes" id="UP000783686">
    <property type="component" value="Unassembled WGS sequence"/>
</dbReference>
<name>A0A811KBF7_9BILA</name>
<feature type="disulfide bond" evidence="10">
    <location>
        <begin position="186"/>
        <end position="204"/>
    </location>
</feature>
<dbReference type="GO" id="GO:0012505">
    <property type="term" value="C:endomembrane system"/>
    <property type="evidence" value="ECO:0007669"/>
    <property type="project" value="UniProtKB-SubCell"/>
</dbReference>
<feature type="chain" id="PRO_5035594871" description="SEA domain-containing protein" evidence="12">
    <location>
        <begin position="22"/>
        <end position="437"/>
    </location>
</feature>
<feature type="disulfide bond" evidence="10">
    <location>
        <begin position="410"/>
        <end position="425"/>
    </location>
</feature>
<dbReference type="SUPFAM" id="SSF57424">
    <property type="entry name" value="LDL receptor-like module"/>
    <property type="match status" value="4"/>
</dbReference>
<keyword evidence="5" id="KW-0677">Repeat</keyword>
<feature type="disulfide bond" evidence="10">
    <location>
        <begin position="296"/>
        <end position="314"/>
    </location>
</feature>
<evidence type="ECO:0000256" key="9">
    <source>
        <dbReference type="ARBA" id="ARBA00023180"/>
    </source>
</evidence>
<feature type="domain" description="SEA" evidence="13">
    <location>
        <begin position="12"/>
        <end position="121"/>
    </location>
</feature>
<dbReference type="EMBL" id="CAJFDH010000002">
    <property type="protein sequence ID" value="CAD5212711.1"/>
    <property type="molecule type" value="Genomic_DNA"/>
</dbReference>
<reference evidence="14" key="1">
    <citation type="submission" date="2020-09" db="EMBL/GenBank/DDBJ databases">
        <authorList>
            <person name="Kikuchi T."/>
        </authorList>
    </citation>
    <scope>NUCLEOTIDE SEQUENCE</scope>
    <source>
        <strain evidence="14">SH1</strain>
    </source>
</reference>
<dbReference type="Gene3D" id="3.30.70.960">
    <property type="entry name" value="SEA domain"/>
    <property type="match status" value="1"/>
</dbReference>
<dbReference type="SMART" id="SM00192">
    <property type="entry name" value="LDLa"/>
    <property type="match status" value="4"/>
</dbReference>
<dbReference type="AlphaFoldDB" id="A0A811KBF7"/>
<feature type="disulfide bond" evidence="10">
    <location>
        <begin position="198"/>
        <end position="213"/>
    </location>
</feature>
<dbReference type="SUPFAM" id="SSF82671">
    <property type="entry name" value="SEA domain"/>
    <property type="match status" value="1"/>
</dbReference>
<evidence type="ECO:0000256" key="4">
    <source>
        <dbReference type="ARBA" id="ARBA00022729"/>
    </source>
</evidence>
<dbReference type="PROSITE" id="PS01209">
    <property type="entry name" value="LDLRA_1"/>
    <property type="match status" value="3"/>
</dbReference>
<evidence type="ECO:0000256" key="6">
    <source>
        <dbReference type="ARBA" id="ARBA00022989"/>
    </source>
</evidence>
<dbReference type="OrthoDB" id="9990982at2759"/>
<protein>
    <recommendedName>
        <fullName evidence="13">SEA domain-containing protein</fullName>
    </recommendedName>
</protein>
<evidence type="ECO:0000256" key="10">
    <source>
        <dbReference type="PROSITE-ProRule" id="PRU00124"/>
    </source>
</evidence>
<evidence type="ECO:0000256" key="5">
    <source>
        <dbReference type="ARBA" id="ARBA00022737"/>
    </source>
</evidence>
<dbReference type="InterPro" id="IPR023415">
    <property type="entry name" value="LDLR_class-A_CS"/>
</dbReference>
<evidence type="ECO:0000256" key="11">
    <source>
        <dbReference type="SAM" id="Coils"/>
    </source>
</evidence>
<evidence type="ECO:0000256" key="2">
    <source>
        <dbReference type="ARBA" id="ARBA00004308"/>
    </source>
</evidence>
<dbReference type="Pfam" id="PF01390">
    <property type="entry name" value="SEA"/>
    <property type="match status" value="1"/>
</dbReference>
<dbReference type="PROSITE" id="PS50024">
    <property type="entry name" value="SEA"/>
    <property type="match status" value="1"/>
</dbReference>
<organism evidence="14 15">
    <name type="scientific">Bursaphelenchus okinawaensis</name>
    <dbReference type="NCBI Taxonomy" id="465554"/>
    <lineage>
        <taxon>Eukaryota</taxon>
        <taxon>Metazoa</taxon>
        <taxon>Ecdysozoa</taxon>
        <taxon>Nematoda</taxon>
        <taxon>Chromadorea</taxon>
        <taxon>Rhabditida</taxon>
        <taxon>Tylenchina</taxon>
        <taxon>Tylenchomorpha</taxon>
        <taxon>Aphelenchoidea</taxon>
        <taxon>Aphelenchoididae</taxon>
        <taxon>Bursaphelenchus</taxon>
    </lineage>
</organism>
<evidence type="ECO:0000256" key="7">
    <source>
        <dbReference type="ARBA" id="ARBA00023136"/>
    </source>
</evidence>